<dbReference type="EMBL" id="SPUK01000011">
    <property type="protein sequence ID" value="TQV93612.1"/>
    <property type="molecule type" value="Genomic_DNA"/>
</dbReference>
<feature type="region of interest" description="Disordered" evidence="1">
    <location>
        <begin position="155"/>
        <end position="175"/>
    </location>
</feature>
<comment type="caution">
    <text evidence="2">The sequence shown here is derived from an EMBL/GenBank/DDBJ whole genome shotgun (WGS) entry which is preliminary data.</text>
</comment>
<accession>A0A545UVX8</accession>
<dbReference type="AlphaFoldDB" id="A0A545UVX8"/>
<evidence type="ECO:0000313" key="2">
    <source>
        <dbReference type="EMBL" id="TQV93612.1"/>
    </source>
</evidence>
<reference evidence="2 3" key="1">
    <citation type="journal article" date="2019" name="Appl. Microbiol. Biotechnol.">
        <title>Genome sequence of Isaria javanica and comparative genome analysis insights into family S53 peptidase evolution in fungal entomopathogens.</title>
        <authorList>
            <person name="Lin R."/>
            <person name="Zhang X."/>
            <person name="Xin B."/>
            <person name="Zou M."/>
            <person name="Gao Y."/>
            <person name="Qin F."/>
            <person name="Hu Q."/>
            <person name="Xie B."/>
            <person name="Cheng X."/>
        </authorList>
    </citation>
    <scope>NUCLEOTIDE SEQUENCE [LARGE SCALE GENOMIC DNA]</scope>
    <source>
        <strain evidence="2 3">IJ1G</strain>
    </source>
</reference>
<evidence type="ECO:0000256" key="1">
    <source>
        <dbReference type="SAM" id="MobiDB-lite"/>
    </source>
</evidence>
<dbReference type="Proteomes" id="UP000315783">
    <property type="component" value="Unassembled WGS sequence"/>
</dbReference>
<organism evidence="2 3">
    <name type="scientific">Cordyceps javanica</name>
    <dbReference type="NCBI Taxonomy" id="43265"/>
    <lineage>
        <taxon>Eukaryota</taxon>
        <taxon>Fungi</taxon>
        <taxon>Dikarya</taxon>
        <taxon>Ascomycota</taxon>
        <taxon>Pezizomycotina</taxon>
        <taxon>Sordariomycetes</taxon>
        <taxon>Hypocreomycetidae</taxon>
        <taxon>Hypocreales</taxon>
        <taxon>Cordycipitaceae</taxon>
        <taxon>Cordyceps</taxon>
    </lineage>
</organism>
<gene>
    <name evidence="2" type="ORF">IF1G_07344</name>
</gene>
<keyword evidence="3" id="KW-1185">Reference proteome</keyword>
<sequence>MQITAIAADIVKQGMSAMLPVTSAARPRLHCATITVHHHLQHHSSTYFCNPLKFGPFPSSWLATFLSGAEAASHDPPTSETASKTSGNCIQANTSCPHARSTTLPHPHIDATRHNHHAALLTNLFSCRCDITTTQSYLLLPDPPSSALSTLAARPTVHTGRQTRSQAQPPPDNLSLPFYHGSAHPAARLSSYSLAFYSTVNNTVSSDPHWRFRASTAPTQSPASPHDCHPMPRSPLSYSSPTRC</sequence>
<feature type="region of interest" description="Disordered" evidence="1">
    <location>
        <begin position="213"/>
        <end position="244"/>
    </location>
</feature>
<protein>
    <submittedName>
        <fullName evidence="2">Uncharacterized protein</fullName>
    </submittedName>
</protein>
<name>A0A545UVX8_9HYPO</name>
<proteinExistence type="predicted"/>
<evidence type="ECO:0000313" key="3">
    <source>
        <dbReference type="Proteomes" id="UP000315783"/>
    </source>
</evidence>